<keyword evidence="4" id="KW-0560">Oxidoreductase</keyword>
<dbReference type="PANTHER" id="PTHR43756">
    <property type="entry name" value="CHOLINE MONOOXYGENASE, CHLOROPLASTIC"/>
    <property type="match status" value="1"/>
</dbReference>
<proteinExistence type="predicted"/>
<evidence type="ECO:0000256" key="5">
    <source>
        <dbReference type="ARBA" id="ARBA00023004"/>
    </source>
</evidence>
<dbReference type="SUPFAM" id="SSF50022">
    <property type="entry name" value="ISP domain"/>
    <property type="match status" value="1"/>
</dbReference>
<protein>
    <recommendedName>
        <fullName evidence="8">Rieske domain-containing protein</fullName>
    </recommendedName>
</protein>
<keyword evidence="2" id="KW-0001">2Fe-2S</keyword>
<dbReference type="SUPFAM" id="SSF55961">
    <property type="entry name" value="Bet v1-like"/>
    <property type="match status" value="1"/>
</dbReference>
<dbReference type="GO" id="GO:0005506">
    <property type="term" value="F:iron ion binding"/>
    <property type="evidence" value="ECO:0007669"/>
    <property type="project" value="InterPro"/>
</dbReference>
<feature type="domain" description="Rieske" evidence="8">
    <location>
        <begin position="45"/>
        <end position="152"/>
    </location>
</feature>
<evidence type="ECO:0000256" key="3">
    <source>
        <dbReference type="ARBA" id="ARBA00022723"/>
    </source>
</evidence>
<keyword evidence="5" id="KW-0408">Iron</keyword>
<dbReference type="InterPro" id="IPR017941">
    <property type="entry name" value="Rieske_2Fe-2S"/>
</dbReference>
<dbReference type="InterPro" id="IPR001663">
    <property type="entry name" value="Rng_hydr_dOase-A"/>
</dbReference>
<evidence type="ECO:0000256" key="2">
    <source>
        <dbReference type="ARBA" id="ARBA00022714"/>
    </source>
</evidence>
<organism evidence="9">
    <name type="scientific">marine metagenome</name>
    <dbReference type="NCBI Taxonomy" id="408172"/>
    <lineage>
        <taxon>unclassified sequences</taxon>
        <taxon>metagenomes</taxon>
        <taxon>ecological metagenomes</taxon>
    </lineage>
</organism>
<dbReference type="EMBL" id="UINC01018838">
    <property type="protein sequence ID" value="SVA79423.1"/>
    <property type="molecule type" value="Genomic_DNA"/>
</dbReference>
<gene>
    <name evidence="9" type="ORF">METZ01_LOCUS132277</name>
</gene>
<dbReference type="CDD" id="cd03469">
    <property type="entry name" value="Rieske_RO_Alpha_N"/>
    <property type="match status" value="1"/>
</dbReference>
<sequence>MTPELLRSFESSVVPQPKADTLPAVVYTSDEFLEFERNAIFDCEWLCVGLASRIPEVGDWYTAEVNGERLIITRDKEGSLRALSAVCQHRAQAICEGSGNSTTFKCPYHHWTYGLDGRLLGAPAMERTEGFDKKDWGLPALLVEEWQGFIFVNFDVDAAPLAPTLQRYEPYLEHYDLPNCRATDTIVLEDLPWNWKIMFENFNDGYHANRLHQFIQDFCPSELSSFPVPWDDESNVVFREAGYLHIDAGFNATHRALYPVFPDLTTEERMRSTFALIPPTLCLGTAPDQAFFFIVRPRTAGTIDVEIGTLLHPDTFEHPMFGQLQEMAAAGVQMFVEQDQDATTRVQMGLRSRFAPRGRYSWQEESHVQFNRWLVKRYTERWPVR</sequence>
<evidence type="ECO:0000256" key="1">
    <source>
        <dbReference type="ARBA" id="ARBA00001962"/>
    </source>
</evidence>
<keyword evidence="3" id="KW-0479">Metal-binding</keyword>
<evidence type="ECO:0000256" key="4">
    <source>
        <dbReference type="ARBA" id="ARBA00023002"/>
    </source>
</evidence>
<name>A0A381YSB5_9ZZZZ</name>
<dbReference type="Pfam" id="PF00848">
    <property type="entry name" value="Ring_hydroxyl_A"/>
    <property type="match status" value="1"/>
</dbReference>
<accession>A0A381YSB5</accession>
<dbReference type="GO" id="GO:0016491">
    <property type="term" value="F:oxidoreductase activity"/>
    <property type="evidence" value="ECO:0007669"/>
    <property type="project" value="UniProtKB-KW"/>
</dbReference>
<keyword evidence="7" id="KW-0520">NAD</keyword>
<dbReference type="Gene3D" id="3.90.380.10">
    <property type="entry name" value="Naphthalene 1,2-dioxygenase Alpha Subunit, Chain A, domain 1"/>
    <property type="match status" value="1"/>
</dbReference>
<evidence type="ECO:0000259" key="8">
    <source>
        <dbReference type="PROSITE" id="PS51296"/>
    </source>
</evidence>
<dbReference type="PRINTS" id="PR00090">
    <property type="entry name" value="RNGDIOXGNASE"/>
</dbReference>
<keyword evidence="6" id="KW-0411">Iron-sulfur</keyword>
<comment type="cofactor">
    <cofactor evidence="1">
        <name>Fe cation</name>
        <dbReference type="ChEBI" id="CHEBI:24875"/>
    </cofactor>
</comment>
<dbReference type="InterPro" id="IPR015881">
    <property type="entry name" value="ARHD_Rieske_2Fe_2S"/>
</dbReference>
<evidence type="ECO:0000256" key="6">
    <source>
        <dbReference type="ARBA" id="ARBA00023014"/>
    </source>
</evidence>
<dbReference type="AlphaFoldDB" id="A0A381YSB5"/>
<dbReference type="PANTHER" id="PTHR43756:SF5">
    <property type="entry name" value="CHOLINE MONOOXYGENASE, CHLOROPLASTIC"/>
    <property type="match status" value="1"/>
</dbReference>
<dbReference type="Pfam" id="PF00355">
    <property type="entry name" value="Rieske"/>
    <property type="match status" value="1"/>
</dbReference>
<dbReference type="PROSITE" id="PS00570">
    <property type="entry name" value="RING_HYDROXYL_ALPHA"/>
    <property type="match status" value="1"/>
</dbReference>
<reference evidence="9" key="1">
    <citation type="submission" date="2018-05" db="EMBL/GenBank/DDBJ databases">
        <authorList>
            <person name="Lanie J.A."/>
            <person name="Ng W.-L."/>
            <person name="Kazmierczak K.M."/>
            <person name="Andrzejewski T.M."/>
            <person name="Davidsen T.M."/>
            <person name="Wayne K.J."/>
            <person name="Tettelin H."/>
            <person name="Glass J.I."/>
            <person name="Rusch D."/>
            <person name="Podicherti R."/>
            <person name="Tsui H.-C.T."/>
            <person name="Winkler M.E."/>
        </authorList>
    </citation>
    <scope>NUCLEOTIDE SEQUENCE</scope>
</reference>
<evidence type="ECO:0000256" key="7">
    <source>
        <dbReference type="ARBA" id="ARBA00023027"/>
    </source>
</evidence>
<dbReference type="InterPro" id="IPR015879">
    <property type="entry name" value="Ring_hydroxy_dOase_asu_C_dom"/>
</dbReference>
<dbReference type="Gene3D" id="2.102.10.10">
    <property type="entry name" value="Rieske [2Fe-2S] iron-sulphur domain"/>
    <property type="match status" value="1"/>
</dbReference>
<dbReference type="PROSITE" id="PS51296">
    <property type="entry name" value="RIESKE"/>
    <property type="match status" value="1"/>
</dbReference>
<evidence type="ECO:0000313" key="9">
    <source>
        <dbReference type="EMBL" id="SVA79423.1"/>
    </source>
</evidence>
<dbReference type="InterPro" id="IPR036922">
    <property type="entry name" value="Rieske_2Fe-2S_sf"/>
</dbReference>
<dbReference type="GO" id="GO:0051537">
    <property type="term" value="F:2 iron, 2 sulfur cluster binding"/>
    <property type="evidence" value="ECO:0007669"/>
    <property type="project" value="UniProtKB-KW"/>
</dbReference>